<feature type="binding site" evidence="12">
    <location>
        <position position="297"/>
    </location>
    <ligand>
        <name>substrate</name>
    </ligand>
</feature>
<evidence type="ECO:0000256" key="15">
    <source>
        <dbReference type="PIRSR" id="PIRSR605478-5"/>
    </source>
</evidence>
<dbReference type="EMBL" id="UFYA01000001">
    <property type="protein sequence ID" value="STD09159.1"/>
    <property type="molecule type" value="Genomic_DNA"/>
</dbReference>
<gene>
    <name evidence="17" type="primary">tkt</name>
    <name evidence="17" type="ORF">NCTC7915_01148</name>
</gene>
<feature type="binding site" evidence="14">
    <location>
        <position position="214"/>
    </location>
    <ligand>
        <name>Mg(2+)</name>
        <dbReference type="ChEBI" id="CHEBI:18420"/>
    </ligand>
</feature>
<evidence type="ECO:0000256" key="6">
    <source>
        <dbReference type="ARBA" id="ARBA00022723"/>
    </source>
</evidence>
<dbReference type="Gene3D" id="3.40.50.920">
    <property type="match status" value="1"/>
</dbReference>
<dbReference type="PROSITE" id="PS00802">
    <property type="entry name" value="TRANSKETOLASE_2"/>
    <property type="match status" value="1"/>
</dbReference>
<feature type="binding site" evidence="12">
    <location>
        <position position="564"/>
    </location>
    <ligand>
        <name>substrate</name>
    </ligand>
</feature>
<dbReference type="InterPro" id="IPR020826">
    <property type="entry name" value="Transketolase_BS"/>
</dbReference>
<feature type="binding site" evidence="12">
    <location>
        <position position="50"/>
    </location>
    <ligand>
        <name>substrate</name>
    </ligand>
</feature>
<dbReference type="Pfam" id="PF00456">
    <property type="entry name" value="Transketolase_N"/>
    <property type="match status" value="1"/>
</dbReference>
<feature type="binding site" evidence="13">
    <location>
        <position position="212"/>
    </location>
    <ligand>
        <name>thiamine diphosphate</name>
        <dbReference type="ChEBI" id="CHEBI:58937"/>
    </ligand>
</feature>
<dbReference type="Gene3D" id="3.40.50.970">
    <property type="match status" value="2"/>
</dbReference>
<dbReference type="RefSeq" id="WP_115030518.1">
    <property type="nucleotide sequence ID" value="NZ_UFYA01000001.1"/>
</dbReference>
<evidence type="ECO:0000256" key="11">
    <source>
        <dbReference type="PIRSR" id="PIRSR605478-1"/>
    </source>
</evidence>
<feature type="binding site" evidence="14">
    <location>
        <position position="182"/>
    </location>
    <ligand>
        <name>Mg(2+)</name>
        <dbReference type="ChEBI" id="CHEBI:18420"/>
    </ligand>
</feature>
<evidence type="ECO:0000256" key="7">
    <source>
        <dbReference type="ARBA" id="ARBA00022842"/>
    </source>
</evidence>
<sequence>MSENSTATTRDASLQPLKADALGWNNTDRRAVDTAKILAADAVQHKGDGHPGSAVSLAPVAYLLYHDIMNYDPSDTHWLGRDRFVLSAGHSSLTQYIALYQAGIGLELEDIKALRTWGSKTPGHPEFHHTDGVEVTTGPLGSGLATAVGMAFEQRRLRGLLDPDAPEGTSPFDHHIYVLAGDGCLQEGVASEACSLAGTQQLGNLTLIYDQNLISIEDRTDISFTEDVAQRYESYGWDVRHVDWRGENISSEYVEDVDALAAAINDGKKVTDKPTIVILRTIISWPAPTKQDTGASHGSALGADEIANMKKLLGFDPEKTFEVDNDVITHTRESFATKGAKAREEWQGRYDAWKTANPERAAFLQRLIDHKLPDGFAEAFPVFEASEKGLATRAASGKILSALADVMPELWGGSADLAGSNNTTMDGQPSFIPAEHSTSKFSGTKYGRTLHFGIRENGMGMILNGIALSGLTRPYGGTFLTFSDYMRPAVRLAALQDIPATFVWTHDSIGLGEDGPTHQPIEHLPSLRLIPQLDVVRPGDANETAIAWRTILENRRATGIVLSRQAMPTLDRTRFASAEGVAKGAYVLADTDGTPDVVIIGTGSELHLAVQAAEQLSAEGIKARIVSAPCLEWFEAQEKSYRESVIPTDVKARVAVEAAHPALWRTIVGDAGRIIGIDHFGASADSATLYREFGITTEAVVAAAKESIAAVEGN</sequence>
<evidence type="ECO:0000256" key="9">
    <source>
        <dbReference type="ARBA" id="ARBA00049473"/>
    </source>
</evidence>
<feature type="active site" description="Proton donor" evidence="11">
    <location>
        <position position="456"/>
    </location>
</feature>
<feature type="binding site" evidence="12">
    <location>
        <position position="514"/>
    </location>
    <ligand>
        <name>substrate</name>
    </ligand>
</feature>
<dbReference type="GO" id="GO:0006098">
    <property type="term" value="P:pentose-phosphate shunt"/>
    <property type="evidence" value="ECO:0007669"/>
    <property type="project" value="TreeGrafter"/>
</dbReference>
<dbReference type="GO" id="GO:0000287">
    <property type="term" value="F:magnesium ion binding"/>
    <property type="evidence" value="ECO:0007669"/>
    <property type="project" value="UniProtKB-ARBA"/>
</dbReference>
<dbReference type="InterPro" id="IPR033247">
    <property type="entry name" value="Transketolase_fam"/>
</dbReference>
<evidence type="ECO:0000256" key="5">
    <source>
        <dbReference type="ARBA" id="ARBA00022679"/>
    </source>
</evidence>
<keyword evidence="7 14" id="KW-0460">Magnesium</keyword>
<dbReference type="Pfam" id="PF02779">
    <property type="entry name" value="Transket_pyr"/>
    <property type="match status" value="1"/>
</dbReference>
<dbReference type="FunFam" id="3.40.50.920:FF:000003">
    <property type="entry name" value="Transketolase"/>
    <property type="match status" value="1"/>
</dbReference>
<dbReference type="Proteomes" id="UP000254118">
    <property type="component" value="Unassembled WGS sequence"/>
</dbReference>
<evidence type="ECO:0000256" key="12">
    <source>
        <dbReference type="PIRSR" id="PIRSR605478-2"/>
    </source>
</evidence>
<dbReference type="SUPFAM" id="SSF52518">
    <property type="entry name" value="Thiamin diphosphate-binding fold (THDP-binding)"/>
    <property type="match status" value="2"/>
</dbReference>
<dbReference type="InterPro" id="IPR005478">
    <property type="entry name" value="Transketolase_bac-like"/>
</dbReference>
<dbReference type="AlphaFoldDB" id="A0AA46BNC1"/>
<dbReference type="InterPro" id="IPR029061">
    <property type="entry name" value="THDP-binding"/>
</dbReference>
<dbReference type="EC" id="2.2.1.1" evidence="3 10"/>
<feature type="binding site" evidence="13">
    <location>
        <position position="183"/>
    </location>
    <ligand>
        <name>thiamine diphosphate</name>
        <dbReference type="ChEBI" id="CHEBI:58937"/>
    </ligand>
</feature>
<dbReference type="InterPro" id="IPR005474">
    <property type="entry name" value="Transketolase_N"/>
</dbReference>
<feature type="site" description="Important for catalytic activity" evidence="15">
    <location>
        <position position="50"/>
    </location>
</feature>
<comment type="similarity">
    <text evidence="1">Belongs to the transketolase family.</text>
</comment>
<protein>
    <recommendedName>
        <fullName evidence="4 10">Transketolase</fullName>
        <ecNumber evidence="3 10">2.2.1.1</ecNumber>
    </recommendedName>
</protein>
<dbReference type="PANTHER" id="PTHR43522:SF2">
    <property type="entry name" value="TRANSKETOLASE 1-RELATED"/>
    <property type="match status" value="1"/>
</dbReference>
<dbReference type="FunFam" id="3.40.50.970:FF:000003">
    <property type="entry name" value="Transketolase"/>
    <property type="match status" value="1"/>
</dbReference>
<dbReference type="Pfam" id="PF22613">
    <property type="entry name" value="Transketolase_C_1"/>
    <property type="match status" value="1"/>
</dbReference>
<evidence type="ECO:0000256" key="14">
    <source>
        <dbReference type="PIRSR" id="PIRSR605478-4"/>
    </source>
</evidence>
<dbReference type="FunFam" id="3.40.50.970:FF:000004">
    <property type="entry name" value="Transketolase"/>
    <property type="match status" value="1"/>
</dbReference>
<dbReference type="InterPro" id="IPR055152">
    <property type="entry name" value="Transketolase-like_C_2"/>
</dbReference>
<feature type="binding site" evidence="13">
    <location>
        <position position="90"/>
    </location>
    <ligand>
        <name>thiamine diphosphate</name>
        <dbReference type="ChEBI" id="CHEBI:58937"/>
    </ligand>
</feature>
<accession>A0AA46BNC1</accession>
<dbReference type="InterPro" id="IPR005475">
    <property type="entry name" value="Transketolase-like_Pyr-bd"/>
</dbReference>
<comment type="caution">
    <text evidence="17">The sequence shown here is derived from an EMBL/GenBank/DDBJ whole genome shotgun (WGS) entry which is preliminary data.</text>
</comment>
<comment type="cofactor">
    <cofactor evidence="14">
        <name>Mg(2+)</name>
        <dbReference type="ChEBI" id="CHEBI:18420"/>
    </cofactor>
    <text evidence="14">Binds 1 Mg(2+) ion per subunit. Can also utilize other divalent metal cations, such as Ca(2+), Mn(2+) and Co(2+).</text>
</comment>
<comment type="cofactor">
    <cofactor evidence="13">
        <name>thiamine diphosphate</name>
        <dbReference type="ChEBI" id="CHEBI:58937"/>
    </cofactor>
    <text evidence="13">Binds 1 thiamine pyrophosphate per subunit. During the reaction, the substrate forms a covalent intermediate with the cofactor.</text>
</comment>
<evidence type="ECO:0000259" key="16">
    <source>
        <dbReference type="SMART" id="SM00861"/>
    </source>
</evidence>
<evidence type="ECO:0000256" key="2">
    <source>
        <dbReference type="ARBA" id="ARBA00011738"/>
    </source>
</evidence>
<reference evidence="17 18" key="1">
    <citation type="submission" date="2018-06" db="EMBL/GenBank/DDBJ databases">
        <authorList>
            <consortium name="Pathogen Informatics"/>
            <person name="Doyle S."/>
        </authorList>
    </citation>
    <scope>NUCLEOTIDE SEQUENCE [LARGE SCALE GENOMIC DNA]</scope>
    <source>
        <strain evidence="17 18">NCTC7915</strain>
    </source>
</reference>
<dbReference type="NCBIfam" id="TIGR00232">
    <property type="entry name" value="tktlase_bact"/>
    <property type="match status" value="1"/>
</dbReference>
<dbReference type="GO" id="GO:0005829">
    <property type="term" value="C:cytosol"/>
    <property type="evidence" value="ECO:0007669"/>
    <property type="project" value="TreeGrafter"/>
</dbReference>
<feature type="binding site" evidence="12">
    <location>
        <position position="420"/>
    </location>
    <ligand>
        <name>substrate</name>
    </ligand>
</feature>
<evidence type="ECO:0000256" key="4">
    <source>
        <dbReference type="ARBA" id="ARBA00016662"/>
    </source>
</evidence>
<keyword evidence="8 13" id="KW-0786">Thiamine pyrophosphate</keyword>
<dbReference type="SMART" id="SM00861">
    <property type="entry name" value="Transket_pyr"/>
    <property type="match status" value="1"/>
</dbReference>
<comment type="subunit">
    <text evidence="2">Homodimer.</text>
</comment>
<proteinExistence type="inferred from homology"/>
<keyword evidence="6 14" id="KW-0479">Metal-binding</keyword>
<dbReference type="SUPFAM" id="SSF52922">
    <property type="entry name" value="TK C-terminal domain-like"/>
    <property type="match status" value="1"/>
</dbReference>
<keyword evidence="5 17" id="KW-0808">Transferase</keyword>
<evidence type="ECO:0000313" key="17">
    <source>
        <dbReference type="EMBL" id="STD09159.1"/>
    </source>
</evidence>
<dbReference type="InterPro" id="IPR009014">
    <property type="entry name" value="Transketo_C/PFOR_II"/>
</dbReference>
<dbReference type="GO" id="GO:0004802">
    <property type="term" value="F:transketolase activity"/>
    <property type="evidence" value="ECO:0007669"/>
    <property type="project" value="UniProtKB-UniRule"/>
</dbReference>
<evidence type="ECO:0000256" key="10">
    <source>
        <dbReference type="NCBIfam" id="TIGR00232"/>
    </source>
</evidence>
<feature type="binding site" evidence="14">
    <location>
        <position position="212"/>
    </location>
    <ligand>
        <name>Mg(2+)</name>
        <dbReference type="ChEBI" id="CHEBI:18420"/>
    </ligand>
</feature>
<feature type="binding site" evidence="12">
    <location>
        <position position="518"/>
    </location>
    <ligand>
        <name>substrate</name>
    </ligand>
</feature>
<feature type="domain" description="Transketolase-like pyrimidine-binding" evidence="16">
    <location>
        <begin position="390"/>
        <end position="569"/>
    </location>
</feature>
<dbReference type="CDD" id="cd07033">
    <property type="entry name" value="TPP_PYR_DXS_TK_like"/>
    <property type="match status" value="1"/>
</dbReference>
<dbReference type="PANTHER" id="PTHR43522">
    <property type="entry name" value="TRANSKETOLASE"/>
    <property type="match status" value="1"/>
</dbReference>
<comment type="catalytic activity">
    <reaction evidence="9">
        <text>D-sedoheptulose 7-phosphate + D-glyceraldehyde 3-phosphate = aldehydo-D-ribose 5-phosphate + D-xylulose 5-phosphate</text>
        <dbReference type="Rhea" id="RHEA:10508"/>
        <dbReference type="ChEBI" id="CHEBI:57483"/>
        <dbReference type="ChEBI" id="CHEBI:57737"/>
        <dbReference type="ChEBI" id="CHEBI:58273"/>
        <dbReference type="ChEBI" id="CHEBI:59776"/>
        <dbReference type="EC" id="2.2.1.1"/>
    </reaction>
</comment>
<feature type="site" description="Important for catalytic activity" evidence="15">
    <location>
        <position position="297"/>
    </location>
</feature>
<evidence type="ECO:0000313" key="18">
    <source>
        <dbReference type="Proteomes" id="UP000254118"/>
    </source>
</evidence>
<evidence type="ECO:0000256" key="8">
    <source>
        <dbReference type="ARBA" id="ARBA00023052"/>
    </source>
</evidence>
<feature type="binding site" evidence="12">
    <location>
        <position position="393"/>
    </location>
    <ligand>
        <name>substrate</name>
    </ligand>
</feature>
<feature type="binding site" evidence="13">
    <location>
        <begin position="138"/>
        <end position="140"/>
    </location>
    <ligand>
        <name>thiamine diphosphate</name>
        <dbReference type="ChEBI" id="CHEBI:58937"/>
    </ligand>
</feature>
<dbReference type="CDD" id="cd02012">
    <property type="entry name" value="TPP_TK"/>
    <property type="match status" value="1"/>
</dbReference>
<feature type="binding site" evidence="12">
    <location>
        <position position="506"/>
    </location>
    <ligand>
        <name>substrate</name>
    </ligand>
</feature>
<evidence type="ECO:0000256" key="13">
    <source>
        <dbReference type="PIRSR" id="PIRSR605478-3"/>
    </source>
</evidence>
<organism evidence="17 18">
    <name type="scientific">Dermatophilus congolensis</name>
    <dbReference type="NCBI Taxonomy" id="1863"/>
    <lineage>
        <taxon>Bacteria</taxon>
        <taxon>Bacillati</taxon>
        <taxon>Actinomycetota</taxon>
        <taxon>Actinomycetes</taxon>
        <taxon>Micrococcales</taxon>
        <taxon>Dermatophilaceae</taxon>
        <taxon>Dermatophilus</taxon>
    </lineage>
</organism>
<feature type="binding site" evidence="13">
    <location>
        <position position="297"/>
    </location>
    <ligand>
        <name>thiamine diphosphate</name>
        <dbReference type="ChEBI" id="CHEBI:58937"/>
    </ligand>
</feature>
<name>A0AA46BNC1_9MICO</name>
<feature type="binding site" evidence="13">
    <location>
        <position position="482"/>
    </location>
    <ligand>
        <name>thiamine diphosphate</name>
        <dbReference type="ChEBI" id="CHEBI:58937"/>
    </ligand>
</feature>
<evidence type="ECO:0000256" key="1">
    <source>
        <dbReference type="ARBA" id="ARBA00007131"/>
    </source>
</evidence>
<evidence type="ECO:0000256" key="3">
    <source>
        <dbReference type="ARBA" id="ARBA00013152"/>
    </source>
</evidence>